<dbReference type="GO" id="GO:0030686">
    <property type="term" value="C:90S preribosome"/>
    <property type="evidence" value="ECO:0007669"/>
    <property type="project" value="TreeGrafter"/>
</dbReference>
<reference evidence="2" key="1">
    <citation type="journal article" date="2023" name="Mol. Phylogenet. Evol.">
        <title>Genome-scale phylogeny and comparative genomics of the fungal order Sordariales.</title>
        <authorList>
            <person name="Hensen N."/>
            <person name="Bonometti L."/>
            <person name="Westerberg I."/>
            <person name="Brannstrom I.O."/>
            <person name="Guillou S."/>
            <person name="Cros-Aarteil S."/>
            <person name="Calhoun S."/>
            <person name="Haridas S."/>
            <person name="Kuo A."/>
            <person name="Mondo S."/>
            <person name="Pangilinan J."/>
            <person name="Riley R."/>
            <person name="LaButti K."/>
            <person name="Andreopoulos B."/>
            <person name="Lipzen A."/>
            <person name="Chen C."/>
            <person name="Yan M."/>
            <person name="Daum C."/>
            <person name="Ng V."/>
            <person name="Clum A."/>
            <person name="Steindorff A."/>
            <person name="Ohm R.A."/>
            <person name="Martin F."/>
            <person name="Silar P."/>
            <person name="Natvig D.O."/>
            <person name="Lalanne C."/>
            <person name="Gautier V."/>
            <person name="Ament-Velasquez S.L."/>
            <person name="Kruys A."/>
            <person name="Hutchinson M.I."/>
            <person name="Powell A.J."/>
            <person name="Barry K."/>
            <person name="Miller A.N."/>
            <person name="Grigoriev I.V."/>
            <person name="Debuchy R."/>
            <person name="Gladieux P."/>
            <person name="Hiltunen Thoren M."/>
            <person name="Johannesson H."/>
        </authorList>
    </citation>
    <scope>NUCLEOTIDE SEQUENCE</scope>
    <source>
        <strain evidence="2">CBS 955.72</strain>
    </source>
</reference>
<dbReference type="PANTHER" id="PTHR24030">
    <property type="entry name" value="PROTEIN CMSS1"/>
    <property type="match status" value="1"/>
</dbReference>
<dbReference type="SUPFAM" id="SSF52540">
    <property type="entry name" value="P-loop containing nucleoside triphosphate hydrolases"/>
    <property type="match status" value="1"/>
</dbReference>
<dbReference type="InterPro" id="IPR027417">
    <property type="entry name" value="P-loop_NTPase"/>
</dbReference>
<organism evidence="2 3">
    <name type="scientific">Lasiosphaeria hispida</name>
    <dbReference type="NCBI Taxonomy" id="260671"/>
    <lineage>
        <taxon>Eukaryota</taxon>
        <taxon>Fungi</taxon>
        <taxon>Dikarya</taxon>
        <taxon>Ascomycota</taxon>
        <taxon>Pezizomycotina</taxon>
        <taxon>Sordariomycetes</taxon>
        <taxon>Sordariomycetidae</taxon>
        <taxon>Sordariales</taxon>
        <taxon>Lasiosphaeriaceae</taxon>
        <taxon>Lasiosphaeria</taxon>
    </lineage>
</organism>
<comment type="caution">
    <text evidence="2">The sequence shown here is derived from an EMBL/GenBank/DDBJ whole genome shotgun (WGS) entry which is preliminary data.</text>
</comment>
<dbReference type="InterPro" id="IPR032704">
    <property type="entry name" value="Cms1"/>
</dbReference>
<dbReference type="PANTHER" id="PTHR24030:SF0">
    <property type="entry name" value="PROTEIN CMSS1"/>
    <property type="match status" value="1"/>
</dbReference>
<dbReference type="EMBL" id="JAUIQD010000001">
    <property type="protein sequence ID" value="KAK3363581.1"/>
    <property type="molecule type" value="Genomic_DNA"/>
</dbReference>
<dbReference type="Proteomes" id="UP001275084">
    <property type="component" value="Unassembled WGS sequence"/>
</dbReference>
<keyword evidence="3" id="KW-1185">Reference proteome</keyword>
<accession>A0AAJ0HVC6</accession>
<name>A0AAJ0HVC6_9PEZI</name>
<feature type="region of interest" description="Disordered" evidence="1">
    <location>
        <begin position="1"/>
        <end position="41"/>
    </location>
</feature>
<gene>
    <name evidence="2" type="ORF">B0T25DRAFT_48484</name>
</gene>
<protein>
    <submittedName>
        <fullName evidence="2">U3-containing 90S pre-ribosomal complex subunit-domain containing protein</fullName>
    </submittedName>
</protein>
<dbReference type="AlphaFoldDB" id="A0AAJ0HVC6"/>
<evidence type="ECO:0000256" key="1">
    <source>
        <dbReference type="SAM" id="MobiDB-lite"/>
    </source>
</evidence>
<dbReference type="Gene3D" id="3.40.50.300">
    <property type="entry name" value="P-loop containing nucleotide triphosphate hydrolases"/>
    <property type="match status" value="1"/>
</dbReference>
<dbReference type="Pfam" id="PF14617">
    <property type="entry name" value="CMS1"/>
    <property type="match status" value="1"/>
</dbReference>
<sequence length="259" mass="28915">MAGLTENSAEIAPSAQAKKRKSAEDGGARKKRKKQVREDEGDLDVEVGLNRGFERMDGQLLADHIAQKTTRFGADLSPIELSDLYISANAIKDTTSWDRPRSLDNLPDFLESFSEEWNRLRSAPKVNGSPHTIIVAGAGLRAADLVRAVRKYQTKGSTIGKLFAKHFKLEEQVTFLEKTRTGIAVGTPQRLIDLLENGALSIANLKRVVVDASHIDQKKRGITDMRETMMPLVKFLSRKELKEKFTMSDQSQVADLIFY</sequence>
<proteinExistence type="predicted"/>
<evidence type="ECO:0000313" key="2">
    <source>
        <dbReference type="EMBL" id="KAK3363581.1"/>
    </source>
</evidence>
<reference evidence="2" key="2">
    <citation type="submission" date="2023-06" db="EMBL/GenBank/DDBJ databases">
        <authorList>
            <consortium name="Lawrence Berkeley National Laboratory"/>
            <person name="Haridas S."/>
            <person name="Hensen N."/>
            <person name="Bonometti L."/>
            <person name="Westerberg I."/>
            <person name="Brannstrom I.O."/>
            <person name="Guillou S."/>
            <person name="Cros-Aarteil S."/>
            <person name="Calhoun S."/>
            <person name="Kuo A."/>
            <person name="Mondo S."/>
            <person name="Pangilinan J."/>
            <person name="Riley R."/>
            <person name="Labutti K."/>
            <person name="Andreopoulos B."/>
            <person name="Lipzen A."/>
            <person name="Chen C."/>
            <person name="Yanf M."/>
            <person name="Daum C."/>
            <person name="Ng V."/>
            <person name="Clum A."/>
            <person name="Steindorff A."/>
            <person name="Ohm R."/>
            <person name="Martin F."/>
            <person name="Silar P."/>
            <person name="Natvig D."/>
            <person name="Lalanne C."/>
            <person name="Gautier V."/>
            <person name="Ament-Velasquez S.L."/>
            <person name="Kruys A."/>
            <person name="Hutchinson M.I."/>
            <person name="Powell A.J."/>
            <person name="Barry K."/>
            <person name="Miller A.N."/>
            <person name="Grigoriev I.V."/>
            <person name="Debuchy R."/>
            <person name="Gladieux P."/>
            <person name="Thoren M.H."/>
            <person name="Johannesson H."/>
        </authorList>
    </citation>
    <scope>NUCLEOTIDE SEQUENCE</scope>
    <source>
        <strain evidence="2">CBS 955.72</strain>
    </source>
</reference>
<evidence type="ECO:0000313" key="3">
    <source>
        <dbReference type="Proteomes" id="UP001275084"/>
    </source>
</evidence>
<dbReference type="GO" id="GO:0005634">
    <property type="term" value="C:nucleus"/>
    <property type="evidence" value="ECO:0007669"/>
    <property type="project" value="TreeGrafter"/>
</dbReference>